<protein>
    <submittedName>
        <fullName evidence="4">Dihydroflavonol-4-reductase</fullName>
    </submittedName>
</protein>
<dbReference type="FunFam" id="3.40.50.720:FF:000085">
    <property type="entry name" value="Dihydroflavonol reductase"/>
    <property type="match status" value="1"/>
</dbReference>
<keyword evidence="1" id="KW-0560">Oxidoreductase</keyword>
<reference evidence="5" key="1">
    <citation type="submission" date="2016-10" db="EMBL/GenBank/DDBJ databases">
        <authorList>
            <person name="Varghese N."/>
            <person name="Submissions S."/>
        </authorList>
    </citation>
    <scope>NUCLEOTIDE SEQUENCE [LARGE SCALE GENOMIC DNA]</scope>
    <source>
        <strain evidence="5">JCM 10271</strain>
    </source>
</reference>
<dbReference type="GO" id="GO:0016616">
    <property type="term" value="F:oxidoreductase activity, acting on the CH-OH group of donors, NAD or NADP as acceptor"/>
    <property type="evidence" value="ECO:0007669"/>
    <property type="project" value="TreeGrafter"/>
</dbReference>
<dbReference type="Proteomes" id="UP000243106">
    <property type="component" value="Unassembled WGS sequence"/>
</dbReference>
<feature type="domain" description="NAD-dependent epimerase/dehydratase" evidence="3">
    <location>
        <begin position="12"/>
        <end position="248"/>
    </location>
</feature>
<proteinExistence type="inferred from homology"/>
<dbReference type="RefSeq" id="WP_093010001.1">
    <property type="nucleotide sequence ID" value="NZ_FOXV01000003.1"/>
</dbReference>
<dbReference type="SUPFAM" id="SSF51735">
    <property type="entry name" value="NAD(P)-binding Rossmann-fold domains"/>
    <property type="match status" value="1"/>
</dbReference>
<dbReference type="InterPro" id="IPR050425">
    <property type="entry name" value="NAD(P)_dehydrat-like"/>
</dbReference>
<accession>A0A1I5XCK0</accession>
<name>A0A1I5XCK0_9RHOB</name>
<evidence type="ECO:0000256" key="1">
    <source>
        <dbReference type="ARBA" id="ARBA00023002"/>
    </source>
</evidence>
<dbReference type="InterPro" id="IPR036291">
    <property type="entry name" value="NAD(P)-bd_dom_sf"/>
</dbReference>
<sequence>MPRPEIDADTPILVTGATGYVAGWIVKRLLEAGATVHAPIRDAGNSAKTRHLDAIAEDAPGTIRYFEADLLEEGSYAEAMAGCGVVFHTASPFTSDYDDPQKDLIDPALNGTRNVLSEASKTETVRRVVVTSSCAAIYSDNTECQDAPGGRLTEDVWNETASLDYQPYNYSKTVAEREAWRIANNQDQWRLVTINPSLVVGPAIGGTPSSESFSIVARIGNGEFKQGAPRLGIGVVDVRDVAEAHIAAGFLPDAQGRHITSGHDTDLFSVSQELVPSYGESYPIPTRAAPKWLVWLIAPKAGLERGYVKRNVDVPFRADNSKSREKLGLEYRPLGLSMMQMFDYMIRHDYFPRA</sequence>
<dbReference type="PANTHER" id="PTHR10366:SF564">
    <property type="entry name" value="STEROL-4-ALPHA-CARBOXYLATE 3-DEHYDROGENASE, DECARBOXYLATING"/>
    <property type="match status" value="1"/>
</dbReference>
<evidence type="ECO:0000313" key="4">
    <source>
        <dbReference type="EMBL" id="SFQ29661.1"/>
    </source>
</evidence>
<dbReference type="InterPro" id="IPR001509">
    <property type="entry name" value="Epimerase_deHydtase"/>
</dbReference>
<comment type="similarity">
    <text evidence="2">Belongs to the NAD(P)-dependent epimerase/dehydratase family. Dihydroflavonol-4-reductase subfamily.</text>
</comment>
<dbReference type="Pfam" id="PF01370">
    <property type="entry name" value="Epimerase"/>
    <property type="match status" value="1"/>
</dbReference>
<dbReference type="AlphaFoldDB" id="A0A1I5XCK0"/>
<organism evidence="4 5">
    <name type="scientific">Roseivivax halotolerans</name>
    <dbReference type="NCBI Taxonomy" id="93684"/>
    <lineage>
        <taxon>Bacteria</taxon>
        <taxon>Pseudomonadati</taxon>
        <taxon>Pseudomonadota</taxon>
        <taxon>Alphaproteobacteria</taxon>
        <taxon>Rhodobacterales</taxon>
        <taxon>Roseobacteraceae</taxon>
        <taxon>Roseivivax</taxon>
    </lineage>
</organism>
<dbReference type="PANTHER" id="PTHR10366">
    <property type="entry name" value="NAD DEPENDENT EPIMERASE/DEHYDRATASE"/>
    <property type="match status" value="1"/>
</dbReference>
<evidence type="ECO:0000259" key="3">
    <source>
        <dbReference type="Pfam" id="PF01370"/>
    </source>
</evidence>
<dbReference type="Gene3D" id="3.40.50.720">
    <property type="entry name" value="NAD(P)-binding Rossmann-like Domain"/>
    <property type="match status" value="1"/>
</dbReference>
<keyword evidence="5" id="KW-1185">Reference proteome</keyword>
<evidence type="ECO:0000256" key="2">
    <source>
        <dbReference type="ARBA" id="ARBA00023445"/>
    </source>
</evidence>
<evidence type="ECO:0000313" key="5">
    <source>
        <dbReference type="Proteomes" id="UP000243106"/>
    </source>
</evidence>
<gene>
    <name evidence="4" type="ORF">SAMN05421853_103300</name>
</gene>
<dbReference type="STRING" id="93684.SAMN05421853_103300"/>
<dbReference type="EMBL" id="FOXV01000003">
    <property type="protein sequence ID" value="SFQ29661.1"/>
    <property type="molecule type" value="Genomic_DNA"/>
</dbReference>